<dbReference type="Pfam" id="PF10412">
    <property type="entry name" value="TrwB_AAD_bind"/>
    <property type="match status" value="1"/>
</dbReference>
<accession>A0A377VRT5</accession>
<dbReference type="EMBL" id="UGLB01000002">
    <property type="protein sequence ID" value="STT45436.1"/>
    <property type="molecule type" value="Genomic_DNA"/>
</dbReference>
<evidence type="ECO:0000256" key="1">
    <source>
        <dbReference type="ARBA" id="ARBA00004651"/>
    </source>
</evidence>
<evidence type="ECO:0000256" key="3">
    <source>
        <dbReference type="ARBA" id="ARBA00022692"/>
    </source>
</evidence>
<dbReference type="CDD" id="cd01127">
    <property type="entry name" value="TrwB_TraG_TraD_VirD4"/>
    <property type="match status" value="1"/>
</dbReference>
<dbReference type="Proteomes" id="UP000255099">
    <property type="component" value="Unassembled WGS sequence"/>
</dbReference>
<evidence type="ECO:0000313" key="8">
    <source>
        <dbReference type="EMBL" id="STT45436.1"/>
    </source>
</evidence>
<organism evidence="8 9">
    <name type="scientific">Klebsiella pneumoniae</name>
    <dbReference type="NCBI Taxonomy" id="573"/>
    <lineage>
        <taxon>Bacteria</taxon>
        <taxon>Pseudomonadati</taxon>
        <taxon>Pseudomonadota</taxon>
        <taxon>Gammaproteobacteria</taxon>
        <taxon>Enterobacterales</taxon>
        <taxon>Enterobacteriaceae</taxon>
        <taxon>Klebsiella/Raoultella group</taxon>
        <taxon>Klebsiella</taxon>
        <taxon>Klebsiella pneumoniae complex</taxon>
    </lineage>
</organism>
<evidence type="ECO:0000313" key="9">
    <source>
        <dbReference type="Proteomes" id="UP000255099"/>
    </source>
</evidence>
<dbReference type="AlphaFoldDB" id="A0A377VRT5"/>
<comment type="subcellular location">
    <subcellularLocation>
        <location evidence="1">Cell membrane</location>
        <topology evidence="1">Multi-pass membrane protein</topology>
    </subcellularLocation>
</comment>
<dbReference type="PANTHER" id="PTHR37937:SF1">
    <property type="entry name" value="CONJUGATIVE TRANSFER: DNA TRANSPORT"/>
    <property type="match status" value="1"/>
</dbReference>
<dbReference type="InterPro" id="IPR019476">
    <property type="entry name" value="T4SS_TraD_DNA-bd"/>
</dbReference>
<proteinExistence type="predicted"/>
<dbReference type="InterPro" id="IPR051539">
    <property type="entry name" value="T4SS-coupling_protein"/>
</dbReference>
<keyword evidence="2" id="KW-1003">Cell membrane</keyword>
<dbReference type="SUPFAM" id="SSF52540">
    <property type="entry name" value="P-loop containing nucleoside triphosphate hydrolases"/>
    <property type="match status" value="1"/>
</dbReference>
<evidence type="ECO:0000256" key="5">
    <source>
        <dbReference type="ARBA" id="ARBA00023136"/>
    </source>
</evidence>
<dbReference type="PANTHER" id="PTHR37937">
    <property type="entry name" value="CONJUGATIVE TRANSFER: DNA TRANSPORT"/>
    <property type="match status" value="1"/>
</dbReference>
<evidence type="ECO:0000256" key="2">
    <source>
        <dbReference type="ARBA" id="ARBA00022475"/>
    </source>
</evidence>
<feature type="domain" description="Type IV secretion system coupling protein TraD DNA-binding" evidence="7">
    <location>
        <begin position="77"/>
        <end position="412"/>
    </location>
</feature>
<reference evidence="8 9" key="1">
    <citation type="submission" date="2018-06" db="EMBL/GenBank/DDBJ databases">
        <authorList>
            <consortium name="Pathogen Informatics"/>
            <person name="Doyle S."/>
        </authorList>
    </citation>
    <scope>NUCLEOTIDE SEQUENCE [LARGE SCALE GENOMIC DNA]</scope>
    <source>
        <strain evidence="8 9">NCTC9637</strain>
    </source>
</reference>
<sequence>MVDPYYIGVAMKLKDTAFWGWGFASFTFVGGILAVTWYLGDKGKKQRSDEILGGRDLVDDVDVVNKKLKKEGKYSPLNLSGLHFPKYSEMQNYALHGTVGTGKSTAMNDFLSQIRAKGDRVIIYDKGNNFVPIFYRQDRDVLLNPMDKRCAAWNLWDECQSAVDFENFATTLLPDSGNGDPFWLLSARHLFVETARRLAKEGDRSIYTLLNKLLSITLADLREFLKGTDASNLVEGSIEKTAMTIRTVLTSYVRSLRYLQGLDDQGKRPFNLRDWIATEDPEGDNSWIFISSDGRNHNALKPLITAWLYMSMVNILGLSASRERRIWLFLDELPSLHKLPNLPEFCAEARKFGGCTFVAIQNFPQLRQIYGKDFAESIWDLLNTRFFYRAPSGPVAEFVEIELGEKRIKKFRVMTPTY</sequence>
<evidence type="ECO:0000256" key="6">
    <source>
        <dbReference type="SAM" id="Phobius"/>
    </source>
</evidence>
<protein>
    <submittedName>
        <fullName evidence="8">TraD</fullName>
    </submittedName>
</protein>
<dbReference type="InterPro" id="IPR027417">
    <property type="entry name" value="P-loop_NTPase"/>
</dbReference>
<dbReference type="GO" id="GO:0005886">
    <property type="term" value="C:plasma membrane"/>
    <property type="evidence" value="ECO:0007669"/>
    <property type="project" value="UniProtKB-SubCell"/>
</dbReference>
<evidence type="ECO:0000256" key="4">
    <source>
        <dbReference type="ARBA" id="ARBA00022989"/>
    </source>
</evidence>
<feature type="transmembrane region" description="Helical" evidence="6">
    <location>
        <begin position="18"/>
        <end position="39"/>
    </location>
</feature>
<gene>
    <name evidence="8" type="primary">traD_7</name>
    <name evidence="8" type="ORF">NCTC9637_00281</name>
</gene>
<dbReference type="Gene3D" id="3.40.50.300">
    <property type="entry name" value="P-loop containing nucleotide triphosphate hydrolases"/>
    <property type="match status" value="2"/>
</dbReference>
<name>A0A377VRT5_KLEPN</name>
<keyword evidence="3 6" id="KW-0812">Transmembrane</keyword>
<keyword evidence="4 6" id="KW-1133">Transmembrane helix</keyword>
<evidence type="ECO:0000259" key="7">
    <source>
        <dbReference type="Pfam" id="PF10412"/>
    </source>
</evidence>
<keyword evidence="5 6" id="KW-0472">Membrane</keyword>